<dbReference type="InParanoid" id="A0A1B7MTW4"/>
<reference evidence="3 4" key="1">
    <citation type="submission" date="2016-06" db="EMBL/GenBank/DDBJ databases">
        <title>Comparative genomics of the ectomycorrhizal sister species Rhizopogon vinicolor and Rhizopogon vesiculosus (Basidiomycota: Boletales) reveals a divergence of the mating type B locus.</title>
        <authorList>
            <consortium name="DOE Joint Genome Institute"/>
            <person name="Mujic A.B."/>
            <person name="Kuo A."/>
            <person name="Tritt A."/>
            <person name="Lipzen A."/>
            <person name="Chen C."/>
            <person name="Johnson J."/>
            <person name="Sharma A."/>
            <person name="Barry K."/>
            <person name="Grigoriev I.V."/>
            <person name="Spatafora J.W."/>
        </authorList>
    </citation>
    <scope>NUCLEOTIDE SEQUENCE [LARGE SCALE GENOMIC DNA]</scope>
    <source>
        <strain evidence="3 4">AM-OR11-026</strain>
    </source>
</reference>
<feature type="domain" description="Heterokaryon incompatibility" evidence="2">
    <location>
        <begin position="236"/>
        <end position="382"/>
    </location>
</feature>
<organism evidence="3 4">
    <name type="scientific">Rhizopogon vinicolor AM-OR11-026</name>
    <dbReference type="NCBI Taxonomy" id="1314800"/>
    <lineage>
        <taxon>Eukaryota</taxon>
        <taxon>Fungi</taxon>
        <taxon>Dikarya</taxon>
        <taxon>Basidiomycota</taxon>
        <taxon>Agaricomycotina</taxon>
        <taxon>Agaricomycetes</taxon>
        <taxon>Agaricomycetidae</taxon>
        <taxon>Boletales</taxon>
        <taxon>Suillineae</taxon>
        <taxon>Rhizopogonaceae</taxon>
        <taxon>Rhizopogon</taxon>
    </lineage>
</organism>
<dbReference type="OrthoDB" id="5125733at2759"/>
<feature type="compositionally biased region" description="Basic residues" evidence="1">
    <location>
        <begin position="1"/>
        <end position="13"/>
    </location>
</feature>
<feature type="region of interest" description="Disordered" evidence="1">
    <location>
        <begin position="1"/>
        <end position="29"/>
    </location>
</feature>
<protein>
    <submittedName>
        <fullName evidence="3">HET-domain-containing protein</fullName>
    </submittedName>
</protein>
<dbReference type="EMBL" id="KV448445">
    <property type="protein sequence ID" value="OAX36063.1"/>
    <property type="molecule type" value="Genomic_DNA"/>
</dbReference>
<dbReference type="Pfam" id="PF06985">
    <property type="entry name" value="HET"/>
    <property type="match status" value="1"/>
</dbReference>
<evidence type="ECO:0000313" key="3">
    <source>
        <dbReference type="EMBL" id="OAX36063.1"/>
    </source>
</evidence>
<dbReference type="AlphaFoldDB" id="A0A1B7MTW4"/>
<evidence type="ECO:0000256" key="1">
    <source>
        <dbReference type="SAM" id="MobiDB-lite"/>
    </source>
</evidence>
<keyword evidence="4" id="KW-1185">Reference proteome</keyword>
<gene>
    <name evidence="3" type="ORF">K503DRAFT_867843</name>
</gene>
<evidence type="ECO:0000259" key="2">
    <source>
        <dbReference type="Pfam" id="PF06985"/>
    </source>
</evidence>
<dbReference type="InterPro" id="IPR010730">
    <property type="entry name" value="HET"/>
</dbReference>
<evidence type="ECO:0000313" key="4">
    <source>
        <dbReference type="Proteomes" id="UP000092154"/>
    </source>
</evidence>
<dbReference type="Proteomes" id="UP000092154">
    <property type="component" value="Unassembled WGS sequence"/>
</dbReference>
<sequence length="752" mass="84439">MFCLSNRRRRSRRPTPSPHIAEIPTPAPADDDDAPLCSICSALDIRTILQNGLLKENALPLGNLTDILAKQDQCGLCRLVSIVIRRAWHLDKQPSIDIGGIACALYARECGYPRIPDYIPVVLRDICHRLCIQTSDRPREVSTAIASAESNFMLDIQLLEEDASKVGRTRELHGRRVGRDVDIGLLKRWLHICENEHGEKCETVWWRDTGEVLPKSVRVVDVLSMAVVPAPRSCRYVALSYLWGGMGEDYWTTKANLKRRSRRGGLDASVLPLTISDTIQLVRLLGERYLWIDALCIVQDDPKDKIMQIGVMELIYGSSAFTIFAAVGTSARDSLPGIRPDTRDPQQQICKIQGFHLAVPLVLPREAIASSAWNTRGWTYQELMLSRRRIFFTPNHVHFECAEDVWSEDVVAERMDVPWAMHPLRYNGAGGFTFVYAPPHWMRTEYMEHYMGIIGKYTQRRLTVESDIVDAVMALINAMTKGSNVAGGEPGEAFRYGMPMVDLELALVWQPTTTVSYLRRVPADENTVLWPSWSWAAWRGAVQYAEVSIFVDMQVGGVSPWITQSLVERWHIVDDDCQLVRLDVRRTGRMAGSVEEANSGPYVVPNGDIDARQLITENAPLRPGTLVFRTSYTRFNVIQASDVVGADTDANYAIYSILSGIPRPSTLVGRIILPCSTLSPSSCEFIVLSRAGHDVGLYDEDVLGKRYVGCMLYVMVVQRMPNEERMERVGVGVIFEHAWPNSTVEVKTVFLG</sequence>
<proteinExistence type="predicted"/>
<accession>A0A1B7MTW4</accession>
<dbReference type="PANTHER" id="PTHR33112:SF12">
    <property type="entry name" value="HETEROKARYON INCOMPATIBILITY DOMAIN-CONTAINING PROTEIN"/>
    <property type="match status" value="1"/>
</dbReference>
<name>A0A1B7MTW4_9AGAM</name>
<dbReference type="PANTHER" id="PTHR33112">
    <property type="entry name" value="DOMAIN PROTEIN, PUTATIVE-RELATED"/>
    <property type="match status" value="1"/>
</dbReference>
<dbReference type="STRING" id="1314800.A0A1B7MTW4"/>